<evidence type="ECO:0000313" key="3">
    <source>
        <dbReference type="Proteomes" id="UP000015102"/>
    </source>
</evidence>
<evidence type="ECO:0000256" key="1">
    <source>
        <dbReference type="SAM" id="Phobius"/>
    </source>
</evidence>
<dbReference type="AlphaFoldDB" id="T1GYI8"/>
<reference evidence="2" key="2">
    <citation type="submission" date="2015-06" db="UniProtKB">
        <authorList>
            <consortium name="EnsemblMetazoa"/>
        </authorList>
    </citation>
    <scope>IDENTIFICATION</scope>
</reference>
<dbReference type="EnsemblMetazoa" id="MESCA008917-RA">
    <property type="protein sequence ID" value="MESCA008917-PA"/>
    <property type="gene ID" value="MESCA008917"/>
</dbReference>
<keyword evidence="3" id="KW-1185">Reference proteome</keyword>
<reference evidence="3" key="1">
    <citation type="submission" date="2013-02" db="EMBL/GenBank/DDBJ databases">
        <authorList>
            <person name="Hughes D."/>
        </authorList>
    </citation>
    <scope>NUCLEOTIDE SEQUENCE</scope>
    <source>
        <strain>Durham</strain>
        <strain evidence="3">NC isolate 2 -- Noor lab</strain>
    </source>
</reference>
<name>T1GYI8_MEGSC</name>
<dbReference type="EMBL" id="CAQQ02375426">
    <property type="status" value="NOT_ANNOTATED_CDS"/>
    <property type="molecule type" value="Genomic_DNA"/>
</dbReference>
<sequence length="139" mass="16095">SCYSGWINSFGLDIHLDKSELVLFTRRHKPTKLSTPKIGGYHLSARGRVRELKDLSPPKLTYWIFKAIVRPIVMYGALFWWGFIVFHWIRFIGVCITSAIKSTSLDSILAILARFCDEYMVNRRTIRLLSIGTSKRNLM</sequence>
<keyword evidence="1" id="KW-0812">Transmembrane</keyword>
<organism evidence="2 3">
    <name type="scientific">Megaselia scalaris</name>
    <name type="common">Humpbacked fly</name>
    <name type="synonym">Phora scalaris</name>
    <dbReference type="NCBI Taxonomy" id="36166"/>
    <lineage>
        <taxon>Eukaryota</taxon>
        <taxon>Metazoa</taxon>
        <taxon>Ecdysozoa</taxon>
        <taxon>Arthropoda</taxon>
        <taxon>Hexapoda</taxon>
        <taxon>Insecta</taxon>
        <taxon>Pterygota</taxon>
        <taxon>Neoptera</taxon>
        <taxon>Endopterygota</taxon>
        <taxon>Diptera</taxon>
        <taxon>Brachycera</taxon>
        <taxon>Muscomorpha</taxon>
        <taxon>Platypezoidea</taxon>
        <taxon>Phoridae</taxon>
        <taxon>Megaseliini</taxon>
        <taxon>Megaselia</taxon>
    </lineage>
</organism>
<keyword evidence="1" id="KW-1133">Transmembrane helix</keyword>
<proteinExistence type="predicted"/>
<feature type="transmembrane region" description="Helical" evidence="1">
    <location>
        <begin position="60"/>
        <end position="82"/>
    </location>
</feature>
<protein>
    <submittedName>
        <fullName evidence="2">Uncharacterized protein</fullName>
    </submittedName>
</protein>
<evidence type="ECO:0000313" key="2">
    <source>
        <dbReference type="EnsemblMetazoa" id="MESCA008917-PA"/>
    </source>
</evidence>
<accession>T1GYI8</accession>
<keyword evidence="1" id="KW-0472">Membrane</keyword>
<dbReference type="Proteomes" id="UP000015102">
    <property type="component" value="Unassembled WGS sequence"/>
</dbReference>
<dbReference type="HOGENOM" id="CLU_1850167_0_0_1"/>